<dbReference type="EMBL" id="CP040626">
    <property type="protein sequence ID" value="QMW90294.1"/>
    <property type="molecule type" value="Genomic_DNA"/>
</dbReference>
<dbReference type="InterPro" id="IPR025540">
    <property type="entry name" value="FlK"/>
</dbReference>
<dbReference type="Proteomes" id="UP000515243">
    <property type="component" value="Chromosome 1"/>
</dbReference>
<dbReference type="Proteomes" id="UP000474042">
    <property type="component" value="Unassembled WGS sequence"/>
</dbReference>
<reference evidence="4 9" key="3">
    <citation type="submission" date="2019-07" db="EMBL/GenBank/DDBJ databases">
        <title>Whole genome shotgun sequence of Clostridium butyricum NBRC 3858.</title>
        <authorList>
            <person name="Hosoyama A."/>
            <person name="Uohara A."/>
            <person name="Ohji S."/>
            <person name="Ichikawa N."/>
        </authorList>
    </citation>
    <scope>NUCLEOTIDE SEQUENCE [LARGE SCALE GENOMIC DNA]</scope>
    <source>
        <strain evidence="4 9">NBRC 3858</strain>
    </source>
</reference>
<feature type="active site" evidence="1">
    <location>
        <position position="35"/>
    </location>
</feature>
<proteinExistence type="predicted"/>
<name>A0A2S7F543_CLOBU</name>
<evidence type="ECO:0000313" key="9">
    <source>
        <dbReference type="Proteomes" id="UP000321089"/>
    </source>
</evidence>
<organism evidence="6 8">
    <name type="scientific">Clostridium butyricum</name>
    <dbReference type="NCBI Taxonomy" id="1492"/>
    <lineage>
        <taxon>Bacteria</taxon>
        <taxon>Bacillati</taxon>
        <taxon>Bacillota</taxon>
        <taxon>Clostridia</taxon>
        <taxon>Eubacteriales</taxon>
        <taxon>Clostridiaceae</taxon>
        <taxon>Clostridium</taxon>
    </lineage>
</organism>
<evidence type="ECO:0000313" key="8">
    <source>
        <dbReference type="Proteomes" id="UP000238081"/>
    </source>
</evidence>
<evidence type="ECO:0000313" key="11">
    <source>
        <dbReference type="Proteomes" id="UP000515243"/>
    </source>
</evidence>
<feature type="active site" evidence="1">
    <location>
        <position position="69"/>
    </location>
</feature>
<sequence>MGKYEIGKKSKRECLVTKDLLASSVGSGSVDVLATPIVAAIMEGAASDLAQTFLEDDYTTVGTKIIVEHLNATAEGVNVWAEAELTNVDGRKYTFLLRAFDNNGLIATGEHIRVSVKKDSFLKKAIERKNY</sequence>
<dbReference type="AlphaFoldDB" id="A0A2S7F543"/>
<evidence type="ECO:0000256" key="1">
    <source>
        <dbReference type="PIRSR" id="PIRSR014972-1"/>
    </source>
</evidence>
<evidence type="ECO:0000256" key="2">
    <source>
        <dbReference type="PIRSR" id="PIRSR014972-2"/>
    </source>
</evidence>
<dbReference type="PANTHER" id="PTHR36934">
    <property type="entry name" value="BLR0278 PROTEIN"/>
    <property type="match status" value="1"/>
</dbReference>
<evidence type="ECO:0000313" key="7">
    <source>
        <dbReference type="EMBL" id="QMW90294.1"/>
    </source>
</evidence>
<feature type="binding site" evidence="2">
    <location>
        <position position="62"/>
    </location>
    <ligand>
        <name>substrate</name>
    </ligand>
</feature>
<reference evidence="6 8" key="1">
    <citation type="submission" date="2016-01" db="EMBL/GenBank/DDBJ databases">
        <title>Characterization of the Clostridium difficile lineages that are prevalent in Hong Kong and China.</title>
        <authorList>
            <person name="Kwok J.S.-L."/>
            <person name="Lam W.-Y."/>
            <person name="Ip M."/>
            <person name="Chan T.-F."/>
            <person name="Hawkey P.M."/>
            <person name="Tsui S.K.-W."/>
        </authorList>
    </citation>
    <scope>NUCLEOTIDE SEQUENCE [LARGE SCALE GENOMIC DNA]</scope>
    <source>
        <strain evidence="6 8">300064</strain>
    </source>
</reference>
<dbReference type="Pfam" id="PF22636">
    <property type="entry name" value="FlK"/>
    <property type="match status" value="1"/>
</dbReference>
<feature type="binding site" evidence="2">
    <location>
        <position position="113"/>
    </location>
    <ligand>
        <name>substrate</name>
    </ligand>
</feature>
<protein>
    <submittedName>
        <fullName evidence="6">Thioesterase</fullName>
    </submittedName>
</protein>
<evidence type="ECO:0000313" key="4">
    <source>
        <dbReference type="EMBL" id="GEQ19732.1"/>
    </source>
</evidence>
<dbReference type="Proteomes" id="UP000238081">
    <property type="component" value="Unassembled WGS sequence"/>
</dbReference>
<feature type="binding site" evidence="2">
    <location>
        <position position="62"/>
    </location>
    <ligand>
        <name>CoA</name>
        <dbReference type="ChEBI" id="CHEBI:57287"/>
    </ligand>
</feature>
<dbReference type="EMBL" id="LRDH01000169">
    <property type="protein sequence ID" value="PPV12002.1"/>
    <property type="molecule type" value="Genomic_DNA"/>
</dbReference>
<feature type="domain" description="Fluoroacetyl-CoA-specific thioesterase-like" evidence="3">
    <location>
        <begin position="16"/>
        <end position="118"/>
    </location>
</feature>
<dbReference type="Proteomes" id="UP000321089">
    <property type="component" value="Unassembled WGS sequence"/>
</dbReference>
<dbReference type="EMBL" id="WOFV02000057">
    <property type="protein sequence ID" value="NAS19136.1"/>
    <property type="molecule type" value="Genomic_DNA"/>
</dbReference>
<evidence type="ECO:0000313" key="5">
    <source>
        <dbReference type="EMBL" id="NAS19136.1"/>
    </source>
</evidence>
<evidence type="ECO:0000313" key="6">
    <source>
        <dbReference type="EMBL" id="PPV12002.1"/>
    </source>
</evidence>
<accession>A0A2S7F543</accession>
<dbReference type="EMBL" id="BKBC01000002">
    <property type="protein sequence ID" value="GEQ19732.1"/>
    <property type="molecule type" value="Genomic_DNA"/>
</dbReference>
<feature type="active site" evidence="1">
    <location>
        <position position="43"/>
    </location>
</feature>
<dbReference type="Gene3D" id="3.10.129.10">
    <property type="entry name" value="Hotdog Thioesterase"/>
    <property type="match status" value="1"/>
</dbReference>
<reference evidence="5 10" key="4">
    <citation type="submission" date="2020-01" db="EMBL/GenBank/DDBJ databases">
        <title>Genome sequence of a 1,3-propanediol producer, Clostridium butyricum S3.</title>
        <authorList>
            <person name="Zhou J."/>
        </authorList>
    </citation>
    <scope>NUCLEOTIDE SEQUENCE [LARGE SCALE GENOMIC DNA]</scope>
    <source>
        <strain evidence="5 10">S3</strain>
    </source>
</reference>
<reference evidence="7 11" key="2">
    <citation type="submission" date="2019-05" db="EMBL/GenBank/DDBJ databases">
        <authorList>
            <person name="Schori C."/>
            <person name="Ahrens C."/>
        </authorList>
    </citation>
    <scope>NUCLEOTIDE SEQUENCE [LARGE SCALE GENOMIC DNA]</scope>
    <source>
        <strain evidence="7 11">DSM 10702</strain>
    </source>
</reference>
<dbReference type="InterPro" id="IPR054485">
    <property type="entry name" value="FlK-like_dom"/>
</dbReference>
<gene>
    <name evidence="6" type="ORF">AWN73_20115</name>
    <name evidence="4" type="ORF">CBU02nite_02380</name>
    <name evidence="7" type="ORF">FF104_04825</name>
    <name evidence="5" type="ORF">GND98_014975</name>
</gene>
<dbReference type="InterPro" id="IPR029069">
    <property type="entry name" value="HotDog_dom_sf"/>
</dbReference>
<dbReference type="PANTHER" id="PTHR36934:SF1">
    <property type="entry name" value="THIOESTERASE DOMAIN-CONTAINING PROTEIN"/>
    <property type="match status" value="1"/>
</dbReference>
<evidence type="ECO:0000259" key="3">
    <source>
        <dbReference type="Pfam" id="PF22636"/>
    </source>
</evidence>
<dbReference type="RefSeq" id="WP_024039112.1">
    <property type="nucleotide sequence ID" value="NZ_AP019716.1"/>
</dbReference>
<evidence type="ECO:0000313" key="10">
    <source>
        <dbReference type="Proteomes" id="UP000474042"/>
    </source>
</evidence>
<dbReference type="GeneID" id="92943462"/>
<dbReference type="SUPFAM" id="SSF54637">
    <property type="entry name" value="Thioesterase/thiol ester dehydrase-isomerase"/>
    <property type="match status" value="1"/>
</dbReference>
<dbReference type="PIRSF" id="PIRSF014972">
    <property type="entry name" value="FlK"/>
    <property type="match status" value="1"/>
</dbReference>